<name>A0ABQ3T6S8_9ACTN</name>
<dbReference type="RefSeq" id="WP_202198367.1">
    <property type="nucleotide sequence ID" value="NZ_BAAATO010000037.1"/>
</dbReference>
<organism evidence="2 3">
    <name type="scientific">Streptomyces spororaveus</name>
    <dbReference type="NCBI Taxonomy" id="284039"/>
    <lineage>
        <taxon>Bacteria</taxon>
        <taxon>Bacillati</taxon>
        <taxon>Actinomycetota</taxon>
        <taxon>Actinomycetes</taxon>
        <taxon>Kitasatosporales</taxon>
        <taxon>Streptomycetaceae</taxon>
        <taxon>Streptomyces</taxon>
    </lineage>
</organism>
<reference evidence="3" key="1">
    <citation type="submission" date="2023-07" db="EMBL/GenBank/DDBJ databases">
        <title>Whole genome shotgun sequence of Streptomyces spororaveus NBRC 15456.</title>
        <authorList>
            <person name="Komaki H."/>
            <person name="Tamura T."/>
        </authorList>
    </citation>
    <scope>NUCLEOTIDE SEQUENCE [LARGE SCALE GENOMIC DNA]</scope>
    <source>
        <strain evidence="3">NBRC 15456</strain>
    </source>
</reference>
<gene>
    <name evidence="2" type="ORF">Sspor_16600</name>
</gene>
<proteinExistence type="predicted"/>
<evidence type="ECO:0000256" key="1">
    <source>
        <dbReference type="SAM" id="MobiDB-lite"/>
    </source>
</evidence>
<comment type="caution">
    <text evidence="2">The sequence shown here is derived from an EMBL/GenBank/DDBJ whole genome shotgun (WGS) entry which is preliminary data.</text>
</comment>
<dbReference type="Proteomes" id="UP000608522">
    <property type="component" value="Unassembled WGS sequence"/>
</dbReference>
<feature type="region of interest" description="Disordered" evidence="1">
    <location>
        <begin position="1"/>
        <end position="22"/>
    </location>
</feature>
<evidence type="ECO:0000313" key="3">
    <source>
        <dbReference type="Proteomes" id="UP000608522"/>
    </source>
</evidence>
<protein>
    <submittedName>
        <fullName evidence="2">Uncharacterized protein</fullName>
    </submittedName>
</protein>
<keyword evidence="3" id="KW-1185">Reference proteome</keyword>
<sequence length="74" mass="8531">MARRRRPGPPNQPSRPVPHIDAGDLLAAYSKRRRPPMDIYQRHRHVHGRAAHLAPDEPRVLEKPHLNPRRTQAG</sequence>
<dbReference type="EMBL" id="BNED01000005">
    <property type="protein sequence ID" value="GHI76099.1"/>
    <property type="molecule type" value="Genomic_DNA"/>
</dbReference>
<feature type="compositionally biased region" description="Basic and acidic residues" evidence="1">
    <location>
        <begin position="54"/>
        <end position="65"/>
    </location>
</feature>
<feature type="region of interest" description="Disordered" evidence="1">
    <location>
        <begin position="45"/>
        <end position="74"/>
    </location>
</feature>
<evidence type="ECO:0000313" key="2">
    <source>
        <dbReference type="EMBL" id="GHI76099.1"/>
    </source>
</evidence>
<accession>A0ABQ3T6S8</accession>